<name>A0A812M693_9DINO</name>
<dbReference type="OrthoDB" id="411381at2759"/>
<dbReference type="EMBL" id="CAJNJA010010505">
    <property type="protein sequence ID" value="CAE7258429.1"/>
    <property type="molecule type" value="Genomic_DNA"/>
</dbReference>
<gene>
    <name evidence="1" type="ORF">SNEC2469_LOCUS5805</name>
</gene>
<keyword evidence="2" id="KW-1185">Reference proteome</keyword>
<organism evidence="1 2">
    <name type="scientific">Symbiodinium necroappetens</name>
    <dbReference type="NCBI Taxonomy" id="1628268"/>
    <lineage>
        <taxon>Eukaryota</taxon>
        <taxon>Sar</taxon>
        <taxon>Alveolata</taxon>
        <taxon>Dinophyceae</taxon>
        <taxon>Suessiales</taxon>
        <taxon>Symbiodiniaceae</taxon>
        <taxon>Symbiodinium</taxon>
    </lineage>
</organism>
<proteinExistence type="predicted"/>
<dbReference type="AlphaFoldDB" id="A0A812M693"/>
<reference evidence="1" key="1">
    <citation type="submission" date="2021-02" db="EMBL/GenBank/DDBJ databases">
        <authorList>
            <person name="Dougan E. K."/>
            <person name="Rhodes N."/>
            <person name="Thang M."/>
            <person name="Chan C."/>
        </authorList>
    </citation>
    <scope>NUCLEOTIDE SEQUENCE</scope>
</reference>
<accession>A0A812M693</accession>
<dbReference type="Proteomes" id="UP000601435">
    <property type="component" value="Unassembled WGS sequence"/>
</dbReference>
<evidence type="ECO:0000313" key="1">
    <source>
        <dbReference type="EMBL" id="CAE7258429.1"/>
    </source>
</evidence>
<protein>
    <recommendedName>
        <fullName evidence="3">Histone H2A/H2B/H3 domain-containing protein</fullName>
    </recommendedName>
</protein>
<evidence type="ECO:0008006" key="3">
    <source>
        <dbReference type="Google" id="ProtNLM"/>
    </source>
</evidence>
<sequence>MVCVHGRYRRRVEDTILKAQESRQPAMHKNKFVEVCEAMLPPNIRLTGEAADLLRSAAEEMAVDYLRALQAASTGRGACEIKPPDVQTVRVALSTAARWRGILAA</sequence>
<comment type="caution">
    <text evidence="1">The sequence shown here is derived from an EMBL/GenBank/DDBJ whole genome shotgun (WGS) entry which is preliminary data.</text>
</comment>
<evidence type="ECO:0000313" key="2">
    <source>
        <dbReference type="Proteomes" id="UP000601435"/>
    </source>
</evidence>